<dbReference type="Proteomes" id="UP000647172">
    <property type="component" value="Unassembled WGS sequence"/>
</dbReference>
<name>A0A919MN15_9ACTN</name>
<feature type="transmembrane region" description="Helical" evidence="1">
    <location>
        <begin position="28"/>
        <end position="50"/>
    </location>
</feature>
<feature type="transmembrane region" description="Helical" evidence="1">
    <location>
        <begin position="189"/>
        <end position="215"/>
    </location>
</feature>
<dbReference type="AlphaFoldDB" id="A0A919MN15"/>
<keyword evidence="1" id="KW-0472">Membrane</keyword>
<feature type="transmembrane region" description="Helical" evidence="1">
    <location>
        <begin position="94"/>
        <end position="113"/>
    </location>
</feature>
<reference evidence="2" key="1">
    <citation type="submission" date="2021-01" db="EMBL/GenBank/DDBJ databases">
        <title>Whole genome shotgun sequence of Actinoplanes nipponensis NBRC 14063.</title>
        <authorList>
            <person name="Komaki H."/>
            <person name="Tamura T."/>
        </authorList>
    </citation>
    <scope>NUCLEOTIDE SEQUENCE</scope>
    <source>
        <strain evidence="2">NBRC 14063</strain>
    </source>
</reference>
<accession>A0A919MN15</accession>
<dbReference type="RefSeq" id="WP_203766336.1">
    <property type="nucleotide sequence ID" value="NZ_BAAAYJ010000009.1"/>
</dbReference>
<feature type="transmembrane region" description="Helical" evidence="1">
    <location>
        <begin position="56"/>
        <end position="82"/>
    </location>
</feature>
<feature type="transmembrane region" description="Helical" evidence="1">
    <location>
        <begin position="160"/>
        <end position="183"/>
    </location>
</feature>
<evidence type="ECO:0000256" key="1">
    <source>
        <dbReference type="SAM" id="Phobius"/>
    </source>
</evidence>
<proteinExistence type="predicted"/>
<evidence type="ECO:0000313" key="2">
    <source>
        <dbReference type="EMBL" id="GIE48003.1"/>
    </source>
</evidence>
<keyword evidence="1" id="KW-0812">Transmembrane</keyword>
<keyword evidence="1" id="KW-1133">Transmembrane helix</keyword>
<organism evidence="2 3">
    <name type="scientific">Actinoplanes nipponensis</name>
    <dbReference type="NCBI Taxonomy" id="135950"/>
    <lineage>
        <taxon>Bacteria</taxon>
        <taxon>Bacillati</taxon>
        <taxon>Actinomycetota</taxon>
        <taxon>Actinomycetes</taxon>
        <taxon>Micromonosporales</taxon>
        <taxon>Micromonosporaceae</taxon>
        <taxon>Actinoplanes</taxon>
    </lineage>
</organism>
<sequence>MTTGTRGLPALGDALGPEPLRGRALFRAWFPVVTAAEMLGFAVPALVGALTAASRAWVSVPALLLAGAVEGAVLGAGQAAVLSRAVPGLSRRRWVLATAGGAVVAYAIGLTPSTAADAISGWPPLLLATLGAGLGLALLATIGVAQWWVLRRHVPHAYRWIVATGLAWLAGLAVFLGFAMPLWQPGQPLALVLAIGVAGGLLMAAAMAAVTGAALRRLLAGAGR</sequence>
<protein>
    <submittedName>
        <fullName evidence="2">Uncharacterized protein</fullName>
    </submittedName>
</protein>
<gene>
    <name evidence="2" type="ORF">Ani05nite_15370</name>
</gene>
<comment type="caution">
    <text evidence="2">The sequence shown here is derived from an EMBL/GenBank/DDBJ whole genome shotgun (WGS) entry which is preliminary data.</text>
</comment>
<dbReference type="EMBL" id="BOMQ01000018">
    <property type="protein sequence ID" value="GIE48003.1"/>
    <property type="molecule type" value="Genomic_DNA"/>
</dbReference>
<keyword evidence="3" id="KW-1185">Reference proteome</keyword>
<feature type="transmembrane region" description="Helical" evidence="1">
    <location>
        <begin position="125"/>
        <end position="148"/>
    </location>
</feature>
<evidence type="ECO:0000313" key="3">
    <source>
        <dbReference type="Proteomes" id="UP000647172"/>
    </source>
</evidence>